<organism evidence="3 4">
    <name type="scientific">Chondrus crispus</name>
    <name type="common">Carrageen Irish moss</name>
    <name type="synonym">Polymorpha crispa</name>
    <dbReference type="NCBI Taxonomy" id="2769"/>
    <lineage>
        <taxon>Eukaryota</taxon>
        <taxon>Rhodophyta</taxon>
        <taxon>Florideophyceae</taxon>
        <taxon>Rhodymeniophycidae</taxon>
        <taxon>Gigartinales</taxon>
        <taxon>Gigartinaceae</taxon>
        <taxon>Chondrus</taxon>
    </lineage>
</organism>
<dbReference type="AlphaFoldDB" id="R7QQI8"/>
<dbReference type="Gene3D" id="1.10.8.10">
    <property type="entry name" value="DNA helicase RuvA subunit, C-terminal domain"/>
    <property type="match status" value="1"/>
</dbReference>
<dbReference type="PANTHER" id="PTHR21713">
    <property type="entry name" value="NASCENT POLYPEPTIDE ASSOCIATED COMPLEX ALPHA SUBUNIT-RELATED"/>
    <property type="match status" value="1"/>
</dbReference>
<reference evidence="4" key="1">
    <citation type="journal article" date="2013" name="Proc. Natl. Acad. Sci. U.S.A.">
        <title>Genome structure and metabolic features in the red seaweed Chondrus crispus shed light on evolution of the Archaeplastida.</title>
        <authorList>
            <person name="Collen J."/>
            <person name="Porcel B."/>
            <person name="Carre W."/>
            <person name="Ball S.G."/>
            <person name="Chaparro C."/>
            <person name="Tonon T."/>
            <person name="Barbeyron T."/>
            <person name="Michel G."/>
            <person name="Noel B."/>
            <person name="Valentin K."/>
            <person name="Elias M."/>
            <person name="Artiguenave F."/>
            <person name="Arun A."/>
            <person name="Aury J.M."/>
            <person name="Barbosa-Neto J.F."/>
            <person name="Bothwell J.H."/>
            <person name="Bouget F.Y."/>
            <person name="Brillet L."/>
            <person name="Cabello-Hurtado F."/>
            <person name="Capella-Gutierrez S."/>
            <person name="Charrier B."/>
            <person name="Cladiere L."/>
            <person name="Cock J.M."/>
            <person name="Coelho S.M."/>
            <person name="Colleoni C."/>
            <person name="Czjzek M."/>
            <person name="Da Silva C."/>
            <person name="Delage L."/>
            <person name="Denoeud F."/>
            <person name="Deschamps P."/>
            <person name="Dittami S.M."/>
            <person name="Gabaldon T."/>
            <person name="Gachon C.M."/>
            <person name="Groisillier A."/>
            <person name="Herve C."/>
            <person name="Jabbari K."/>
            <person name="Katinka M."/>
            <person name="Kloareg B."/>
            <person name="Kowalczyk N."/>
            <person name="Labadie K."/>
            <person name="Leblanc C."/>
            <person name="Lopez P.J."/>
            <person name="McLachlan D.H."/>
            <person name="Meslet-Cladiere L."/>
            <person name="Moustafa A."/>
            <person name="Nehr Z."/>
            <person name="Nyvall Collen P."/>
            <person name="Panaud O."/>
            <person name="Partensky F."/>
            <person name="Poulain J."/>
            <person name="Rensing S.A."/>
            <person name="Rousvoal S."/>
            <person name="Samson G."/>
            <person name="Symeonidi A."/>
            <person name="Weissenbach J."/>
            <person name="Zambounis A."/>
            <person name="Wincker P."/>
            <person name="Boyen C."/>
        </authorList>
    </citation>
    <scope>NUCLEOTIDE SEQUENCE [LARGE SCALE GENOMIC DNA]</scope>
    <source>
        <strain evidence="4">cv. Stackhouse</strain>
    </source>
</reference>
<keyword evidence="4" id="KW-1185">Reference proteome</keyword>
<accession>R7QQI8</accession>
<dbReference type="EMBL" id="HG002242">
    <property type="protein sequence ID" value="CDF40767.1"/>
    <property type="molecule type" value="Genomic_DNA"/>
</dbReference>
<dbReference type="Pfam" id="PF19026">
    <property type="entry name" value="UBA_HYPK"/>
    <property type="match status" value="1"/>
</dbReference>
<protein>
    <recommendedName>
        <fullName evidence="2">NAC-A/B domain-containing protein</fullName>
    </recommendedName>
</protein>
<feature type="compositionally biased region" description="Low complexity" evidence="1">
    <location>
        <begin position="42"/>
        <end position="53"/>
    </location>
</feature>
<dbReference type="Pfam" id="PF01849">
    <property type="entry name" value="NAC"/>
    <property type="match status" value="1"/>
</dbReference>
<evidence type="ECO:0000313" key="4">
    <source>
        <dbReference type="Proteomes" id="UP000012073"/>
    </source>
</evidence>
<sequence length="210" mass="22493">MAGEKIETEEKPAETVVADTVEDADADEDMPDLAAAPEIDPASVASAAAMAAQGEEEGEVKHSRAEKKSRKALQKLGLKTVSGVTRVTVKKNKNYLFVISKPEVYKSPQSDTYIIFGEAKIEDLSAVAQNRAAEQFKMPDMGAVGMPAGTADAVVTEEEEEDEDLDETGVETKDIELVMSQADVSRAKAVRALKKSNQDVVDAIMGLTMS</sequence>
<dbReference type="PROSITE" id="PS51151">
    <property type="entry name" value="NAC_AB"/>
    <property type="match status" value="1"/>
</dbReference>
<dbReference type="SMART" id="SM01407">
    <property type="entry name" value="NAC"/>
    <property type="match status" value="1"/>
</dbReference>
<feature type="compositionally biased region" description="Basic and acidic residues" evidence="1">
    <location>
        <begin position="1"/>
        <end position="13"/>
    </location>
</feature>
<dbReference type="OMA" id="SQKMIFA"/>
<dbReference type="OrthoDB" id="3169036at2759"/>
<dbReference type="CDD" id="cd22054">
    <property type="entry name" value="NAC_NACA"/>
    <property type="match status" value="1"/>
</dbReference>
<gene>
    <name evidence="3" type="ORF">CHC_T00007417001</name>
</gene>
<dbReference type="InterPro" id="IPR016641">
    <property type="entry name" value="EGD2/NACA0like"/>
</dbReference>
<dbReference type="Gramene" id="CDF40767">
    <property type="protein sequence ID" value="CDF40767"/>
    <property type="gene ID" value="CHC_T00007417001"/>
</dbReference>
<dbReference type="PIRSF" id="PIRSF015901">
    <property type="entry name" value="NAC_alpha"/>
    <property type="match status" value="1"/>
</dbReference>
<dbReference type="RefSeq" id="XP_005711061.1">
    <property type="nucleotide sequence ID" value="XM_005711004.1"/>
</dbReference>
<dbReference type="Gene3D" id="2.20.70.30">
    <property type="entry name" value="Nascent polypeptide-associated complex domain"/>
    <property type="match status" value="1"/>
</dbReference>
<dbReference type="PhylomeDB" id="R7QQI8"/>
<evidence type="ECO:0000259" key="2">
    <source>
        <dbReference type="PROSITE" id="PS51151"/>
    </source>
</evidence>
<dbReference type="InterPro" id="IPR038187">
    <property type="entry name" value="NAC_A/B_dom_sf"/>
</dbReference>
<dbReference type="STRING" id="2769.R7QQI8"/>
<proteinExistence type="predicted"/>
<feature type="compositionally biased region" description="Acidic residues" evidence="1">
    <location>
        <begin position="20"/>
        <end position="31"/>
    </location>
</feature>
<feature type="region of interest" description="Disordered" evidence="1">
    <location>
        <begin position="1"/>
        <end position="71"/>
    </location>
</feature>
<name>R7QQI8_CHOCR</name>
<dbReference type="InterPro" id="IPR044034">
    <property type="entry name" value="NAC-like_UBA"/>
</dbReference>
<dbReference type="KEGG" id="ccp:CHC_T00007417001"/>
<dbReference type="GO" id="GO:0005854">
    <property type="term" value="C:nascent polypeptide-associated complex"/>
    <property type="evidence" value="ECO:0007669"/>
    <property type="project" value="InterPro"/>
</dbReference>
<dbReference type="GeneID" id="17318772"/>
<dbReference type="InterPro" id="IPR002715">
    <property type="entry name" value="Nas_poly-pep-assoc_cplx_dom"/>
</dbReference>
<feature type="domain" description="NAC-A/B" evidence="2">
    <location>
        <begin position="63"/>
        <end position="128"/>
    </location>
</feature>
<evidence type="ECO:0000256" key="1">
    <source>
        <dbReference type="SAM" id="MobiDB-lite"/>
    </source>
</evidence>
<dbReference type="Proteomes" id="UP000012073">
    <property type="component" value="Unassembled WGS sequence"/>
</dbReference>
<dbReference type="CDD" id="cd14358">
    <property type="entry name" value="UBA_NAC_euk"/>
    <property type="match status" value="1"/>
</dbReference>
<evidence type="ECO:0000313" key="3">
    <source>
        <dbReference type="EMBL" id="CDF40767.1"/>
    </source>
</evidence>
<dbReference type="FunFam" id="2.20.70.30:FF:000002">
    <property type="entry name" value="Nascent polypeptide-associated complex (NAC), alpha subunit"/>
    <property type="match status" value="1"/>
</dbReference>